<protein>
    <submittedName>
        <fullName evidence="3">TonB-dependent receptor</fullName>
    </submittedName>
</protein>
<organism evidence="3 4">
    <name type="scientific">Pseudahrensia aquimaris</name>
    <dbReference type="NCBI Taxonomy" id="744461"/>
    <lineage>
        <taxon>Bacteria</taxon>
        <taxon>Pseudomonadati</taxon>
        <taxon>Pseudomonadota</taxon>
        <taxon>Alphaproteobacteria</taxon>
        <taxon>Hyphomicrobiales</taxon>
        <taxon>Ahrensiaceae</taxon>
        <taxon>Pseudahrensia</taxon>
    </lineage>
</organism>
<gene>
    <name evidence="3" type="ORF">ACFQ14_14405</name>
</gene>
<keyword evidence="4" id="KW-1185">Reference proteome</keyword>
<reference evidence="4" key="1">
    <citation type="journal article" date="2019" name="Int. J. Syst. Evol. Microbiol.">
        <title>The Global Catalogue of Microorganisms (GCM) 10K type strain sequencing project: providing services to taxonomists for standard genome sequencing and annotation.</title>
        <authorList>
            <consortium name="The Broad Institute Genomics Platform"/>
            <consortium name="The Broad Institute Genome Sequencing Center for Infectious Disease"/>
            <person name="Wu L."/>
            <person name="Ma J."/>
        </authorList>
    </citation>
    <scope>NUCLEOTIDE SEQUENCE [LARGE SCALE GENOMIC DNA]</scope>
    <source>
        <strain evidence="4">CCUG 60023</strain>
    </source>
</reference>
<sequence length="1183" mass="130089">MTLKQLTIIALSTTALMVPSKLVWAQDSDGGTTKLTVGENTEKGAGSANPGAAGFSISYDGETVAGAEAPVDFQREADIDLSAADVQVKFDGLGVEPTLNVATSDLRHSYQSGDEIEFRLSTNYPAWISQAEVRIFEAESGSSVPVAVLPAENPNGFVSWVMPSDDAKLYEYVYRVYDAEGRFDETQPLGLRRTSQAFDTHETGPQEEAVAAGEGDDRTATRSIPVYGGAVTVFGRSVPEGARVTTIGGDVPIDADGNFVVQRILPPGDHVIDVAISGDGDQQLSFERELTIPENEWFYVGLADLTVGRRLKTDNLVADSSGEFDKTYTKGRLAFYLKGKIKGRYLLTAAADTGEERIEDLLKNLDAKDPRAVLRRIDPDKFYPVYGDDSTAVEDAPTEGKFYVRLQKDDSHVMWGTYRTTIKNTEFVRNDRTLYGAHARYKSPRVTVSGDAKVEAEAYVSQPSTLPQRDNLLGTGGSVYFLSRSDINRASETLVIETRDAVTDVVVRRRVLRYREDYDINYTQGVVILKQPLASTAPSSTLVRSGALGGDRQYLVAQYEFTPALGEIDGYSYGGRAQGWVSDRLRVGVSGLSEKTGEADQQVIAADILVKLGENSHLRGEIAGSRGPGFSQSNSINGGLTINSSSISGDADRTNYAYRADLHIDLSDFDPDYKGFITAYYQKRDKGFSSPNHDVAEDERAFGVRAKVELTDTLRARIELEDFEDRAGKSKREADAEVEFDIDDYWTIGLGIKHTHLGSAIANDQNGDRTDIGARLTYNIDDDQSYFLYGQGTVHRSGNLRRNNRIGVGLERQLTEKLGVLAEVSYGNTGVGGLAQLNYSPTPDDTYYIGYRLDPDREYSGTKSLRGVDRGGIVIGARRKYSDELSAFMENNYDMFGQERSLTSTYGVTYTPSALWTFNGGVEIGQLDNSLASDLDRTAISASVSYKEKDLISWRMKGEVRFEDSQDDGLDRTTYLASAGISVKQSDDWRFLGNIDAAISDSNQADYLDGDFIEASIGYAYRPADNDKLNALFKYSYLYDFPGPDQVNRQGEDLGPAQRSHVLTADVIYDVNEKLSVGAKYGFRIGEVSQDRSETGFVKSSAHLGVVRGDYHIVKKWDVFAEARILHTPEIDTTYTGFVVGAYRHFGENLKVGAGYNFGQFSDDVTDLTLDDEGVFLNVIGKF</sequence>
<keyword evidence="2" id="KW-0732">Signal</keyword>
<evidence type="ECO:0000256" key="2">
    <source>
        <dbReference type="SAM" id="SignalP"/>
    </source>
</evidence>
<evidence type="ECO:0000313" key="4">
    <source>
        <dbReference type="Proteomes" id="UP001597101"/>
    </source>
</evidence>
<feature type="chain" id="PRO_5046636269" evidence="2">
    <location>
        <begin position="26"/>
        <end position="1183"/>
    </location>
</feature>
<name>A0ABW3FK15_9HYPH</name>
<feature type="signal peptide" evidence="2">
    <location>
        <begin position="1"/>
        <end position="25"/>
    </location>
</feature>
<evidence type="ECO:0000313" key="3">
    <source>
        <dbReference type="EMBL" id="MFD0917595.1"/>
    </source>
</evidence>
<dbReference type="SUPFAM" id="SSF56935">
    <property type="entry name" value="Porins"/>
    <property type="match status" value="1"/>
</dbReference>
<comment type="caution">
    <text evidence="3">The sequence shown here is derived from an EMBL/GenBank/DDBJ whole genome shotgun (WGS) entry which is preliminary data.</text>
</comment>
<accession>A0ABW3FK15</accession>
<keyword evidence="3" id="KW-0675">Receptor</keyword>
<feature type="region of interest" description="Disordered" evidence="1">
    <location>
        <begin position="198"/>
        <end position="218"/>
    </location>
</feature>
<dbReference type="Proteomes" id="UP001597101">
    <property type="component" value="Unassembled WGS sequence"/>
</dbReference>
<evidence type="ECO:0000256" key="1">
    <source>
        <dbReference type="SAM" id="MobiDB-lite"/>
    </source>
</evidence>
<dbReference type="EMBL" id="JBHTJV010000023">
    <property type="protein sequence ID" value="MFD0917595.1"/>
    <property type="molecule type" value="Genomic_DNA"/>
</dbReference>
<dbReference type="RefSeq" id="WP_377213454.1">
    <property type="nucleotide sequence ID" value="NZ_JBHTJV010000023.1"/>
</dbReference>
<proteinExistence type="predicted"/>